<organism evidence="1 2">
    <name type="scientific">Tieghemostelium lacteum</name>
    <name type="common">Slime mold</name>
    <name type="synonym">Dictyostelium lacteum</name>
    <dbReference type="NCBI Taxonomy" id="361077"/>
    <lineage>
        <taxon>Eukaryota</taxon>
        <taxon>Amoebozoa</taxon>
        <taxon>Evosea</taxon>
        <taxon>Eumycetozoa</taxon>
        <taxon>Dictyostelia</taxon>
        <taxon>Dictyosteliales</taxon>
        <taxon>Raperosteliaceae</taxon>
        <taxon>Tieghemostelium</taxon>
    </lineage>
</organism>
<dbReference type="OrthoDB" id="24472at2759"/>
<proteinExistence type="predicted"/>
<gene>
    <name evidence="1" type="ORF">DLAC_08190</name>
</gene>
<sequence length="732" mass="86636">MINFEDLFFAVFKNKYLIKKILGLTRCQHRFSFTYDDVPLRLLIQKKRYDIIKEKWNINWLSLDFNDSIIEYFLNEMTGNEMELFLLILQKYQNNIIRLIKKRKLLLTTMKTFKPIQYLIDNGFIDKNSIFNSQSFTTIVPYLSSEGFEFYLNHSELIPYLSTILENRESILTYYSKQPSASRDSYETMRVLIRYHSKNNTLIDTTLQTAFKLYAQFGDISELAPLIGSKKFELDIIYFTKPFTEQQFKNLQWVCQNCTVKPLICDLKTLITYHNSDALQFYTNRFYSGNLQLTIKANMNYPPYYGTITPEVCQYFLTNTITGGYNIIIHMSSLLISKIPLYLIQSMFQKGLVYKPFECVYLALCPDLETIQWVTKSLSVTNTANVYETPDECWILGYQDIIINTINQKAVSLSKESINFLFSKGFYELCSYYVTNNNTQLPFSLIYKVFYQTNDIRIQKFHYYNRINDFWVSFKPYNILYHLIDNGCVDFLKFLYTEEPIRFLDALRSSAVKLFSLHGFIKLLDIIKSITNPNQEKFSSPLQNLEGFEYLFKSKSFRDFFTLEISDSTLKRKLIRLSVGYPQIIADLYNNKIITTAQLYKGIHHKCVSVRTLEIIMERLKSKYRDQVMFCLVINLVRFIKQTEVDCFSMYINYNYQWESLGPYLIRFVENNSEMLGIIKLKLNSSPIFNSQEIKRFLIKCGFSRLFTISPVQFEIEPYNHFFSIPKIRFTK</sequence>
<evidence type="ECO:0000313" key="1">
    <source>
        <dbReference type="EMBL" id="KYQ91255.1"/>
    </source>
</evidence>
<keyword evidence="2" id="KW-1185">Reference proteome</keyword>
<protein>
    <submittedName>
        <fullName evidence="1">Acyl-CoA oxidase</fullName>
    </submittedName>
</protein>
<dbReference type="Proteomes" id="UP000076078">
    <property type="component" value="Unassembled WGS sequence"/>
</dbReference>
<reference evidence="1 2" key="1">
    <citation type="submission" date="2015-12" db="EMBL/GenBank/DDBJ databases">
        <title>Dictyostelia acquired genes for synthesis and detection of signals that induce cell-type specialization by lateral gene transfer from prokaryotes.</title>
        <authorList>
            <person name="Gloeckner G."/>
            <person name="Schaap P."/>
        </authorList>
    </citation>
    <scope>NUCLEOTIDE SEQUENCE [LARGE SCALE GENOMIC DNA]</scope>
    <source>
        <strain evidence="1 2">TK</strain>
    </source>
</reference>
<dbReference type="AlphaFoldDB" id="A0A151ZBE8"/>
<dbReference type="EMBL" id="LODT01000035">
    <property type="protein sequence ID" value="KYQ91255.1"/>
    <property type="molecule type" value="Genomic_DNA"/>
</dbReference>
<evidence type="ECO:0000313" key="2">
    <source>
        <dbReference type="Proteomes" id="UP000076078"/>
    </source>
</evidence>
<comment type="caution">
    <text evidence="1">The sequence shown here is derived from an EMBL/GenBank/DDBJ whole genome shotgun (WGS) entry which is preliminary data.</text>
</comment>
<name>A0A151ZBE8_TIELA</name>
<accession>A0A151ZBE8</accession>
<dbReference type="InParanoid" id="A0A151ZBE8"/>